<dbReference type="PANTHER" id="PTHR43479">
    <property type="entry name" value="ACREF/ENVCD OPERON REPRESSOR-RELATED"/>
    <property type="match status" value="1"/>
</dbReference>
<keyword evidence="1 2" id="KW-0238">DNA-binding</keyword>
<dbReference type="InterPro" id="IPR001647">
    <property type="entry name" value="HTH_TetR"/>
</dbReference>
<accession>A0ABV9MXS0</accession>
<dbReference type="InterPro" id="IPR050624">
    <property type="entry name" value="HTH-type_Tx_Regulator"/>
</dbReference>
<dbReference type="Proteomes" id="UP001595969">
    <property type="component" value="Unassembled WGS sequence"/>
</dbReference>
<dbReference type="SUPFAM" id="SSF46689">
    <property type="entry name" value="Homeodomain-like"/>
    <property type="match status" value="1"/>
</dbReference>
<dbReference type="Pfam" id="PF14278">
    <property type="entry name" value="TetR_C_8"/>
    <property type="match status" value="1"/>
</dbReference>
<organism evidence="4 5">
    <name type="scientific">Enterococcus lemanii</name>
    <dbReference type="NCBI Taxonomy" id="1159752"/>
    <lineage>
        <taxon>Bacteria</taxon>
        <taxon>Bacillati</taxon>
        <taxon>Bacillota</taxon>
        <taxon>Bacilli</taxon>
        <taxon>Lactobacillales</taxon>
        <taxon>Enterococcaceae</taxon>
        <taxon>Enterococcus</taxon>
    </lineage>
</organism>
<keyword evidence="5" id="KW-1185">Reference proteome</keyword>
<feature type="DNA-binding region" description="H-T-H motif" evidence="2">
    <location>
        <begin position="30"/>
        <end position="49"/>
    </location>
</feature>
<dbReference type="PROSITE" id="PS50977">
    <property type="entry name" value="HTH_TETR_2"/>
    <property type="match status" value="1"/>
</dbReference>
<evidence type="ECO:0000259" key="3">
    <source>
        <dbReference type="PROSITE" id="PS50977"/>
    </source>
</evidence>
<sequence length="194" mass="23246">MVFFNENQTKIKIAETFIKAVSESPDKLISVQEIAEKAQVNRQTFYYHFKDRDQLIEWIFNQDALKHLSEEEVSIDNWEEQALKMLKAMIAHDVFYQAVLKERRELLTTTFSHRIQLIFEKIFQEVKIGYELSRQEVQFYSRFFSFGCTGLFESWIYEGYQETPLVMATQLFQLAKDIEFLAYRLYDQQEEGIK</sequence>
<evidence type="ECO:0000256" key="1">
    <source>
        <dbReference type="ARBA" id="ARBA00023125"/>
    </source>
</evidence>
<evidence type="ECO:0000313" key="4">
    <source>
        <dbReference type="EMBL" id="MFC4719939.1"/>
    </source>
</evidence>
<comment type="caution">
    <text evidence="4">The sequence shown here is derived from an EMBL/GenBank/DDBJ whole genome shotgun (WGS) entry which is preliminary data.</text>
</comment>
<feature type="domain" description="HTH tetR-type" evidence="3">
    <location>
        <begin position="7"/>
        <end position="67"/>
    </location>
</feature>
<evidence type="ECO:0000313" key="5">
    <source>
        <dbReference type="Proteomes" id="UP001595969"/>
    </source>
</evidence>
<dbReference type="RefSeq" id="WP_204652782.1">
    <property type="nucleotide sequence ID" value="NZ_JAFBFD010000002.1"/>
</dbReference>
<reference evidence="5" key="1">
    <citation type="journal article" date="2019" name="Int. J. Syst. Evol. Microbiol.">
        <title>The Global Catalogue of Microorganisms (GCM) 10K type strain sequencing project: providing services to taxonomists for standard genome sequencing and annotation.</title>
        <authorList>
            <consortium name="The Broad Institute Genomics Platform"/>
            <consortium name="The Broad Institute Genome Sequencing Center for Infectious Disease"/>
            <person name="Wu L."/>
            <person name="Ma J."/>
        </authorList>
    </citation>
    <scope>NUCLEOTIDE SEQUENCE [LARGE SCALE GENOMIC DNA]</scope>
    <source>
        <strain evidence="5">CGMCC 1.19032</strain>
    </source>
</reference>
<dbReference type="PANTHER" id="PTHR43479:SF7">
    <property type="entry name" value="TETR-FAMILY TRANSCRIPTIONAL REGULATOR"/>
    <property type="match status" value="1"/>
</dbReference>
<dbReference type="EMBL" id="JBHSGS010000049">
    <property type="protein sequence ID" value="MFC4719939.1"/>
    <property type="molecule type" value="Genomic_DNA"/>
</dbReference>
<proteinExistence type="predicted"/>
<protein>
    <submittedName>
        <fullName evidence="4">TetR/AcrR family transcriptional regulator C-terminal domain-containing protein</fullName>
    </submittedName>
</protein>
<dbReference type="Gene3D" id="1.10.357.10">
    <property type="entry name" value="Tetracycline Repressor, domain 2"/>
    <property type="match status" value="1"/>
</dbReference>
<dbReference type="Pfam" id="PF00440">
    <property type="entry name" value="TetR_N"/>
    <property type="match status" value="1"/>
</dbReference>
<dbReference type="InterPro" id="IPR009057">
    <property type="entry name" value="Homeodomain-like_sf"/>
</dbReference>
<dbReference type="InterPro" id="IPR039532">
    <property type="entry name" value="TetR_C_Firmicutes"/>
</dbReference>
<gene>
    <name evidence="4" type="ORF">ACFO5I_09395</name>
</gene>
<evidence type="ECO:0000256" key="2">
    <source>
        <dbReference type="PROSITE-ProRule" id="PRU00335"/>
    </source>
</evidence>
<name>A0ABV9MXS0_9ENTE</name>